<accession>A0A087TH86</accession>
<dbReference type="PANTHER" id="PTHR47163:SF2">
    <property type="entry name" value="SI:DKEY-17M8.2"/>
    <property type="match status" value="1"/>
</dbReference>
<dbReference type="EMBL" id="KK115216">
    <property type="protein sequence ID" value="KFM64475.1"/>
    <property type="molecule type" value="Genomic_DNA"/>
</dbReference>
<feature type="domain" description="ISXO2-like transposase" evidence="1">
    <location>
        <begin position="14"/>
        <end position="88"/>
    </location>
</feature>
<proteinExistence type="predicted"/>
<dbReference type="Proteomes" id="UP000054359">
    <property type="component" value="Unassembled WGS sequence"/>
</dbReference>
<dbReference type="InterPro" id="IPR053164">
    <property type="entry name" value="IS1016-like_transposase"/>
</dbReference>
<dbReference type="InterPro" id="IPR024445">
    <property type="entry name" value="Tnp_ISXO2-like"/>
</dbReference>
<dbReference type="AlphaFoldDB" id="A0A087TH86"/>
<protein>
    <recommendedName>
        <fullName evidence="1">ISXO2-like transposase domain-containing protein</fullName>
    </recommendedName>
</protein>
<reference evidence="2 3" key="1">
    <citation type="submission" date="2013-11" db="EMBL/GenBank/DDBJ databases">
        <title>Genome sequencing of Stegodyphus mimosarum.</title>
        <authorList>
            <person name="Bechsgaard J."/>
        </authorList>
    </citation>
    <scope>NUCLEOTIDE SEQUENCE [LARGE SCALE GENOMIC DNA]</scope>
</reference>
<evidence type="ECO:0000313" key="2">
    <source>
        <dbReference type="EMBL" id="KFM64475.1"/>
    </source>
</evidence>
<evidence type="ECO:0000259" key="1">
    <source>
        <dbReference type="Pfam" id="PF12762"/>
    </source>
</evidence>
<evidence type="ECO:0000313" key="3">
    <source>
        <dbReference type="Proteomes" id="UP000054359"/>
    </source>
</evidence>
<organism evidence="2 3">
    <name type="scientific">Stegodyphus mimosarum</name>
    <name type="common">African social velvet spider</name>
    <dbReference type="NCBI Taxonomy" id="407821"/>
    <lineage>
        <taxon>Eukaryota</taxon>
        <taxon>Metazoa</taxon>
        <taxon>Ecdysozoa</taxon>
        <taxon>Arthropoda</taxon>
        <taxon>Chelicerata</taxon>
        <taxon>Arachnida</taxon>
        <taxon>Araneae</taxon>
        <taxon>Araneomorphae</taxon>
        <taxon>Entelegynae</taxon>
        <taxon>Eresoidea</taxon>
        <taxon>Eresidae</taxon>
        <taxon>Stegodyphus</taxon>
    </lineage>
</organism>
<sequence length="95" mass="11101">MKVNLERGNIIRGSGFHDRSEITLLGVINEWIKQLGTIIYFDSWKSYDCLSRKGFEPLKVNHNLHFVVSETRCHTNIIESTQRHVKSKQCVPLWC</sequence>
<name>A0A087TH86_STEMI</name>
<keyword evidence="3" id="KW-1185">Reference proteome</keyword>
<gene>
    <name evidence="2" type="ORF">X975_11406</name>
</gene>
<dbReference type="PANTHER" id="PTHR47163">
    <property type="entry name" value="DDE_TNP_IS1595 DOMAIN-CONTAINING PROTEIN"/>
    <property type="match status" value="1"/>
</dbReference>
<feature type="non-terminal residue" evidence="2">
    <location>
        <position position="95"/>
    </location>
</feature>
<dbReference type="OrthoDB" id="424490at2759"/>
<dbReference type="Pfam" id="PF12762">
    <property type="entry name" value="DDE_Tnp_IS1595"/>
    <property type="match status" value="1"/>
</dbReference>